<dbReference type="EMBL" id="GBHO01028775">
    <property type="protein sequence ID" value="JAG14829.1"/>
    <property type="molecule type" value="Transcribed_RNA"/>
</dbReference>
<dbReference type="AlphaFoldDB" id="A0A0A9XCL1"/>
<evidence type="ECO:0000313" key="3">
    <source>
        <dbReference type="EMBL" id="JAG14830.1"/>
    </source>
</evidence>
<keyword evidence="1" id="KW-0472">Membrane</keyword>
<feature type="non-terminal residue" evidence="3">
    <location>
        <position position="1"/>
    </location>
</feature>
<organism evidence="3">
    <name type="scientific">Lygus hesperus</name>
    <name type="common">Western plant bug</name>
    <dbReference type="NCBI Taxonomy" id="30085"/>
    <lineage>
        <taxon>Eukaryota</taxon>
        <taxon>Metazoa</taxon>
        <taxon>Ecdysozoa</taxon>
        <taxon>Arthropoda</taxon>
        <taxon>Hexapoda</taxon>
        <taxon>Insecta</taxon>
        <taxon>Pterygota</taxon>
        <taxon>Neoptera</taxon>
        <taxon>Paraneoptera</taxon>
        <taxon>Hemiptera</taxon>
        <taxon>Heteroptera</taxon>
        <taxon>Panheteroptera</taxon>
        <taxon>Cimicomorpha</taxon>
        <taxon>Miridae</taxon>
        <taxon>Mirini</taxon>
        <taxon>Lygus</taxon>
    </lineage>
</organism>
<evidence type="ECO:0000256" key="1">
    <source>
        <dbReference type="SAM" id="Phobius"/>
    </source>
</evidence>
<feature type="transmembrane region" description="Helical" evidence="1">
    <location>
        <begin position="64"/>
        <end position="86"/>
    </location>
</feature>
<feature type="transmembrane region" description="Helical" evidence="1">
    <location>
        <begin position="40"/>
        <end position="57"/>
    </location>
</feature>
<reference evidence="3" key="1">
    <citation type="journal article" date="2014" name="PLoS ONE">
        <title>Transcriptome-Based Identification of ABC Transporters in the Western Tarnished Plant Bug Lygus hesperus.</title>
        <authorList>
            <person name="Hull J.J."/>
            <person name="Chaney K."/>
            <person name="Geib S.M."/>
            <person name="Fabrick J.A."/>
            <person name="Brent C.S."/>
            <person name="Walsh D."/>
            <person name="Lavine L.C."/>
        </authorList>
    </citation>
    <scope>NUCLEOTIDE SEQUENCE</scope>
</reference>
<keyword evidence="1" id="KW-1133">Transmembrane helix</keyword>
<keyword evidence="1" id="KW-0812">Transmembrane</keyword>
<protein>
    <submittedName>
        <fullName evidence="3">Replicase polyprotein 1ab</fullName>
    </submittedName>
</protein>
<gene>
    <name evidence="3" type="primary">rep_6</name>
    <name evidence="2" type="synonym">rep_2</name>
    <name evidence="2" type="ORF">CM83_28581</name>
    <name evidence="3" type="ORF">CM83_28582</name>
</gene>
<sequence length="127" mass="13858">ARASLWNRLSSSGPPVSDFSAIVSPQHLHGKMSYSGMDDMVANVGAGFIGALVHMGTNQSFVNIIHFVPHILIFLMTLFIGALAGVFSFSTFLYTFFGCFIILISLQKLSNVKVEEGKLPSDVFKRT</sequence>
<reference evidence="3" key="2">
    <citation type="submission" date="2014-07" db="EMBL/GenBank/DDBJ databases">
        <authorList>
            <person name="Hull J."/>
        </authorList>
    </citation>
    <scope>NUCLEOTIDE SEQUENCE</scope>
</reference>
<accession>A0A0A9XCL1</accession>
<name>A0A0A9XCL1_LYGHE</name>
<evidence type="ECO:0000313" key="2">
    <source>
        <dbReference type="EMBL" id="JAG14829.1"/>
    </source>
</evidence>
<proteinExistence type="predicted"/>
<dbReference type="EMBL" id="GBHO01028774">
    <property type="protein sequence ID" value="JAG14830.1"/>
    <property type="molecule type" value="Transcribed_RNA"/>
</dbReference>